<gene>
    <name evidence="2" type="ORF">AMECASPLE_023370</name>
</gene>
<evidence type="ECO:0000256" key="1">
    <source>
        <dbReference type="SAM" id="MobiDB-lite"/>
    </source>
</evidence>
<accession>A0ABV0ZPH1</accession>
<feature type="region of interest" description="Disordered" evidence="1">
    <location>
        <begin position="113"/>
        <end position="135"/>
    </location>
</feature>
<evidence type="ECO:0000313" key="2">
    <source>
        <dbReference type="EMBL" id="MEQ2307961.1"/>
    </source>
</evidence>
<name>A0ABV0ZPH1_9TELE</name>
<keyword evidence="3" id="KW-1185">Reference proteome</keyword>
<evidence type="ECO:0000313" key="3">
    <source>
        <dbReference type="Proteomes" id="UP001469553"/>
    </source>
</evidence>
<sequence length="135" mass="15116">YRKQELDEAFVDFIVKDPQPFSPVALPSNTQLIGGQQAGAFTAENHQRQLSRLLLSGWNPEGGPIHLTVHPPTVRSSGWKERERKFQSPYKSLACQTHPHGVTDLFPGNIQTLEHKLPRPKPDPQTTTFSSPVVQ</sequence>
<feature type="compositionally biased region" description="Basic and acidic residues" evidence="1">
    <location>
        <begin position="113"/>
        <end position="122"/>
    </location>
</feature>
<feature type="non-terminal residue" evidence="2">
    <location>
        <position position="1"/>
    </location>
</feature>
<dbReference type="Proteomes" id="UP001469553">
    <property type="component" value="Unassembled WGS sequence"/>
</dbReference>
<organism evidence="2 3">
    <name type="scientific">Ameca splendens</name>
    <dbReference type="NCBI Taxonomy" id="208324"/>
    <lineage>
        <taxon>Eukaryota</taxon>
        <taxon>Metazoa</taxon>
        <taxon>Chordata</taxon>
        <taxon>Craniata</taxon>
        <taxon>Vertebrata</taxon>
        <taxon>Euteleostomi</taxon>
        <taxon>Actinopterygii</taxon>
        <taxon>Neopterygii</taxon>
        <taxon>Teleostei</taxon>
        <taxon>Neoteleostei</taxon>
        <taxon>Acanthomorphata</taxon>
        <taxon>Ovalentaria</taxon>
        <taxon>Atherinomorphae</taxon>
        <taxon>Cyprinodontiformes</taxon>
        <taxon>Goodeidae</taxon>
        <taxon>Ameca</taxon>
    </lineage>
</organism>
<protein>
    <submittedName>
        <fullName evidence="2">Uncharacterized protein</fullName>
    </submittedName>
</protein>
<proteinExistence type="predicted"/>
<feature type="compositionally biased region" description="Polar residues" evidence="1">
    <location>
        <begin position="124"/>
        <end position="135"/>
    </location>
</feature>
<comment type="caution">
    <text evidence="2">The sequence shown here is derived from an EMBL/GenBank/DDBJ whole genome shotgun (WGS) entry which is preliminary data.</text>
</comment>
<dbReference type="EMBL" id="JAHRIP010067977">
    <property type="protein sequence ID" value="MEQ2307961.1"/>
    <property type="molecule type" value="Genomic_DNA"/>
</dbReference>
<reference evidence="2 3" key="1">
    <citation type="submission" date="2021-06" db="EMBL/GenBank/DDBJ databases">
        <authorList>
            <person name="Palmer J.M."/>
        </authorList>
    </citation>
    <scope>NUCLEOTIDE SEQUENCE [LARGE SCALE GENOMIC DNA]</scope>
    <source>
        <strain evidence="2 3">AS_MEX2019</strain>
        <tissue evidence="2">Muscle</tissue>
    </source>
</reference>